<evidence type="ECO:0000256" key="1">
    <source>
        <dbReference type="SAM" id="MobiDB-lite"/>
    </source>
</evidence>
<sequence>MNVEQEGSSVTDPATPSKDGGVERHAPEEATERPGDAARPGGDDVPPPRDGEPADGGPTNGGPTNGGPTNGSEPPSGGGPRPEVEPLPRPRRRVPRSVIAAGAAVALVAAGAAAYAAFGGDDGGDGASAKKGSSAWVDQAAQRLRATPGFQFSGTLSQDGQPVKVALKVGRTGLASGSMTVSGRRVDVIAIDDGTFIKAGTAFWRASGGESAHPENYAGRWTKAPASMPLLDIDDVLAPQAIAKQLVKARAKAAQAKPDTYGGAPAYRVRTPQADYYLSTAAPYKLLSVHAAGQGDPEFAAAELTDPAPLFAELRPRVARLAGAPDPRLRFQPGKLTFINCDENTNGCTVSVPATLTSPDGAVPSGARAALRATVTSGNRSLGTCKGSGPVPDNRSLVLRCTVTGRAWRTWMKAALDNPGSHPYGATARIVGEAVAADEVSGLLAEIDRQR</sequence>
<keyword evidence="2" id="KW-0472">Membrane</keyword>
<accession>A0A939PFP9</accession>
<feature type="compositionally biased region" description="Polar residues" evidence="1">
    <location>
        <begin position="1"/>
        <end position="14"/>
    </location>
</feature>
<comment type="caution">
    <text evidence="3">The sequence shown here is derived from an EMBL/GenBank/DDBJ whole genome shotgun (WGS) entry which is preliminary data.</text>
</comment>
<dbReference type="Proteomes" id="UP000669179">
    <property type="component" value="Unassembled WGS sequence"/>
</dbReference>
<gene>
    <name evidence="3" type="ORF">J4573_30130</name>
</gene>
<dbReference type="AlphaFoldDB" id="A0A939PFP9"/>
<evidence type="ECO:0000313" key="3">
    <source>
        <dbReference type="EMBL" id="MBO2451382.1"/>
    </source>
</evidence>
<dbReference type="EMBL" id="JAGEOJ010000013">
    <property type="protein sequence ID" value="MBO2451382.1"/>
    <property type="molecule type" value="Genomic_DNA"/>
</dbReference>
<reference evidence="3" key="1">
    <citation type="submission" date="2021-03" db="EMBL/GenBank/DDBJ databases">
        <authorList>
            <person name="Kanchanasin P."/>
            <person name="Saeng-In P."/>
            <person name="Phongsopitanun W."/>
            <person name="Yuki M."/>
            <person name="Kudo T."/>
            <person name="Ohkuma M."/>
            <person name="Tanasupawat S."/>
        </authorList>
    </citation>
    <scope>NUCLEOTIDE SEQUENCE</scope>
    <source>
        <strain evidence="3">GKU 128</strain>
    </source>
</reference>
<name>A0A939PFP9_9ACTN</name>
<dbReference type="Gene3D" id="2.50.20.20">
    <property type="match status" value="1"/>
</dbReference>
<proteinExistence type="predicted"/>
<evidence type="ECO:0000313" key="4">
    <source>
        <dbReference type="Proteomes" id="UP000669179"/>
    </source>
</evidence>
<feature type="transmembrane region" description="Helical" evidence="2">
    <location>
        <begin position="98"/>
        <end position="118"/>
    </location>
</feature>
<organism evidence="3 4">
    <name type="scientific">Actinomadura barringtoniae</name>
    <dbReference type="NCBI Taxonomy" id="1427535"/>
    <lineage>
        <taxon>Bacteria</taxon>
        <taxon>Bacillati</taxon>
        <taxon>Actinomycetota</taxon>
        <taxon>Actinomycetes</taxon>
        <taxon>Streptosporangiales</taxon>
        <taxon>Thermomonosporaceae</taxon>
        <taxon>Actinomadura</taxon>
    </lineage>
</organism>
<keyword evidence="2" id="KW-0812">Transmembrane</keyword>
<feature type="compositionally biased region" description="Gly residues" evidence="1">
    <location>
        <begin position="58"/>
        <end position="69"/>
    </location>
</feature>
<dbReference type="RefSeq" id="WP_208259287.1">
    <property type="nucleotide sequence ID" value="NZ_JAGEOJ010000013.1"/>
</dbReference>
<keyword evidence="2" id="KW-1133">Transmembrane helix</keyword>
<protein>
    <submittedName>
        <fullName evidence="3">Uncharacterized protein</fullName>
    </submittedName>
</protein>
<evidence type="ECO:0000256" key="2">
    <source>
        <dbReference type="SAM" id="Phobius"/>
    </source>
</evidence>
<keyword evidence="4" id="KW-1185">Reference proteome</keyword>
<feature type="compositionally biased region" description="Basic and acidic residues" evidence="1">
    <location>
        <begin position="20"/>
        <end position="36"/>
    </location>
</feature>
<feature type="region of interest" description="Disordered" evidence="1">
    <location>
        <begin position="1"/>
        <end position="90"/>
    </location>
</feature>